<name>A0A9N9GFT1_9GLOM</name>
<evidence type="ECO:0000313" key="3">
    <source>
        <dbReference type="Proteomes" id="UP000789759"/>
    </source>
</evidence>
<feature type="non-terminal residue" evidence="2">
    <location>
        <position position="865"/>
    </location>
</feature>
<dbReference type="Proteomes" id="UP000789759">
    <property type="component" value="Unassembled WGS sequence"/>
</dbReference>
<organism evidence="2 3">
    <name type="scientific">Cetraspora pellucida</name>
    <dbReference type="NCBI Taxonomy" id="1433469"/>
    <lineage>
        <taxon>Eukaryota</taxon>
        <taxon>Fungi</taxon>
        <taxon>Fungi incertae sedis</taxon>
        <taxon>Mucoromycota</taxon>
        <taxon>Glomeromycotina</taxon>
        <taxon>Glomeromycetes</taxon>
        <taxon>Diversisporales</taxon>
        <taxon>Gigasporaceae</taxon>
        <taxon>Cetraspora</taxon>
    </lineage>
</organism>
<dbReference type="AlphaFoldDB" id="A0A9N9GFT1"/>
<gene>
    <name evidence="2" type="ORF">CPELLU_LOCUS6899</name>
</gene>
<accession>A0A9N9GFT1</accession>
<dbReference type="EMBL" id="CAJVQA010004434">
    <property type="protein sequence ID" value="CAG8598931.1"/>
    <property type="molecule type" value="Genomic_DNA"/>
</dbReference>
<proteinExistence type="predicted"/>
<comment type="caution">
    <text evidence="2">The sequence shown here is derived from an EMBL/GenBank/DDBJ whole genome shotgun (WGS) entry which is preliminary data.</text>
</comment>
<dbReference type="Pfam" id="PF12937">
    <property type="entry name" value="F-box-like"/>
    <property type="match status" value="1"/>
</dbReference>
<keyword evidence="3" id="KW-1185">Reference proteome</keyword>
<evidence type="ECO:0000313" key="2">
    <source>
        <dbReference type="EMBL" id="CAG8598931.1"/>
    </source>
</evidence>
<dbReference type="OrthoDB" id="2431086at2759"/>
<dbReference type="SUPFAM" id="SSF81383">
    <property type="entry name" value="F-box domain"/>
    <property type="match status" value="1"/>
</dbReference>
<feature type="domain" description="F-box" evidence="1">
    <location>
        <begin position="591"/>
        <end position="635"/>
    </location>
</feature>
<dbReference type="InterPro" id="IPR036047">
    <property type="entry name" value="F-box-like_dom_sf"/>
</dbReference>
<protein>
    <submittedName>
        <fullName evidence="2">7593_t:CDS:1</fullName>
    </submittedName>
</protein>
<reference evidence="2" key="1">
    <citation type="submission" date="2021-06" db="EMBL/GenBank/DDBJ databases">
        <authorList>
            <person name="Kallberg Y."/>
            <person name="Tangrot J."/>
            <person name="Rosling A."/>
        </authorList>
    </citation>
    <scope>NUCLEOTIDE SEQUENCE</scope>
    <source>
        <strain evidence="2">FL966</strain>
    </source>
</reference>
<sequence length="865" mass="100306">MDSVNFLNFYRGLIISAQGIQLSDSTTYDLKPQQKNDYVKNTSFNAKLMNSTTKKESFLLKNHIEISANDLKHVSQIFDTDKNINSAMALLADESSTNVFLIIQCEKVELIIKKESIKPSDKLTDEVKEALKHYDPYHKLMDVFNNYGYFLPKKMILGHKIYRMTYLTMGKDSTEPNDKNNDLKWTTLDDFSESKFKDILSQWEKYMSSYNFDLSYLVSINGEFIKKDEIEAWIENCLKSNFNSLQVIGCKELYPLYEIFDLSLRQEVENILGINSQFESIISNQSVSINIKERVLMAGVVPIKNQSNSYNVKFRNCFKSNNYQVFGKFITQDDEPIDDVIIKFDFMDTYGFLIFIEDYDFTYKNPRITWMLIGIPAEVGYFSPDTRKINVLGSGHKPFVLKSNNSNIVLKVPENLPQDSVIIVSFKYPPSHYEPSFIAKIKSYQDNKILFNIHCPDYESPNSDDSKSFDDEVNIDSRSNDVEEVNVNVNEDSDFIIDEYDEDSDSNDINNLTMDNFQYGKSNYNKRASKRSQIKAPEYSVQWFILRNFSDITDSSETMIYLNKIGFHLIKPSQTQGVWTTLNMNYRKEFFDLPDECILKIFTYLNDVKDLYNCLFINKFIHGIAVYMLWKNPFINNARWRDSIILTYLNELNIEEQKTLILLRINFPFIKSHSTKYAPCLETLDLHFLHIACLKWLAGTGYFCQCGELRIVQAVVSAIVRMVLRTNRNLKILNIKVAEDEPDVSKAFIFSLSKPSISSLHSFHLTLNNTPTKKNVSQFLARLPDLCLSLCDVTFDFAETDIDEKVTMLLIKLIRVQKALDHFTLKCRGAIAGKYIEALESQKNHLMSLHLDRLDFRKISDDSLK</sequence>
<dbReference type="InterPro" id="IPR001810">
    <property type="entry name" value="F-box_dom"/>
</dbReference>
<evidence type="ECO:0000259" key="1">
    <source>
        <dbReference type="Pfam" id="PF12937"/>
    </source>
</evidence>